<dbReference type="PANTHER" id="PTHR46825:SF15">
    <property type="entry name" value="BETA-LACTAMASE-RELATED DOMAIN-CONTAINING PROTEIN"/>
    <property type="match status" value="1"/>
</dbReference>
<feature type="compositionally biased region" description="Polar residues" evidence="2">
    <location>
        <begin position="414"/>
        <end position="423"/>
    </location>
</feature>
<dbReference type="SUPFAM" id="SSF56601">
    <property type="entry name" value="beta-lactamase/transpeptidase-like"/>
    <property type="match status" value="1"/>
</dbReference>
<feature type="region of interest" description="Disordered" evidence="2">
    <location>
        <begin position="400"/>
        <end position="428"/>
    </location>
</feature>
<evidence type="ECO:0000256" key="1">
    <source>
        <dbReference type="ARBA" id="ARBA00038215"/>
    </source>
</evidence>
<comment type="caution">
    <text evidence="5">The sequence shown here is derived from an EMBL/GenBank/DDBJ whole genome shotgun (WGS) entry which is preliminary data.</text>
</comment>
<evidence type="ECO:0000259" key="4">
    <source>
        <dbReference type="Pfam" id="PF00144"/>
    </source>
</evidence>
<organism evidence="5 6">
    <name type="scientific">Grifola frondosa</name>
    <name type="common">Maitake</name>
    <name type="synonym">Polyporus frondosus</name>
    <dbReference type="NCBI Taxonomy" id="5627"/>
    <lineage>
        <taxon>Eukaryota</taxon>
        <taxon>Fungi</taxon>
        <taxon>Dikarya</taxon>
        <taxon>Basidiomycota</taxon>
        <taxon>Agaricomycotina</taxon>
        <taxon>Agaricomycetes</taxon>
        <taxon>Polyporales</taxon>
        <taxon>Grifolaceae</taxon>
        <taxon>Grifola</taxon>
    </lineage>
</organism>
<dbReference type="Pfam" id="PF00144">
    <property type="entry name" value="Beta-lactamase"/>
    <property type="match status" value="1"/>
</dbReference>
<keyword evidence="3" id="KW-0732">Signal</keyword>
<keyword evidence="6" id="KW-1185">Reference proteome</keyword>
<dbReference type="InterPro" id="IPR012338">
    <property type="entry name" value="Beta-lactam/transpept-like"/>
</dbReference>
<dbReference type="Proteomes" id="UP000092993">
    <property type="component" value="Unassembled WGS sequence"/>
</dbReference>
<feature type="chain" id="PRO_5008889090" evidence="3">
    <location>
        <begin position="17"/>
        <end position="466"/>
    </location>
</feature>
<dbReference type="PANTHER" id="PTHR46825">
    <property type="entry name" value="D-ALANYL-D-ALANINE-CARBOXYPEPTIDASE/ENDOPEPTIDASE AMPH"/>
    <property type="match status" value="1"/>
</dbReference>
<evidence type="ECO:0000256" key="3">
    <source>
        <dbReference type="SAM" id="SignalP"/>
    </source>
</evidence>
<dbReference type="EMBL" id="LUGG01000005">
    <property type="protein sequence ID" value="OBZ74859.1"/>
    <property type="molecule type" value="Genomic_DNA"/>
</dbReference>
<name>A0A1C7MEM1_GRIFR</name>
<comment type="similarity">
    <text evidence="1">Belongs to the peptidase S12 family.</text>
</comment>
<dbReference type="InterPro" id="IPR050491">
    <property type="entry name" value="AmpC-like"/>
</dbReference>
<dbReference type="STRING" id="5627.A0A1C7MEM1"/>
<dbReference type="AlphaFoldDB" id="A0A1C7MEM1"/>
<protein>
    <submittedName>
        <fullName evidence="5">Penicillin-binding protein 4</fullName>
    </submittedName>
</protein>
<sequence length="466" mass="51223">MLALWIGLLAFPYARAFLFLGGPVQMPFGTNFSYISPTEELGAARPKPAITPEISSFVEKLLAEHHVPGTSVGVIRLTEENKVNTEFGAGEHVRGWLKNDQRDSFRHWVLLQGLSCKRNGNLDGRFCSRAKRLSAPLRNRWATEKANVRDILNHVSGLPRHDFSYKADDTPADVMRRLRYLKPAYELREQWSYNNQMYVLGAHIISTYSGSPFTSFVKERIFVPLNMSATTYSSREAAQSGLFSQSWTSQGQRRIPFWFDVDSISDLIAGPGGIISSVVDMSKWIATLLNSGVNPETNVSVIPRSTFDETTTAHSIVVGKPPTPEMSILGYGMGWMQSSIQGHQTLSHGGGLPGFLTNVVLFPSDGLGIVALVNSDGPHGIQDIVPSRILADLLGLHQPSPLASNDRPNDRNHTCSTESNSLNIPLDSTPERTLIQGMVPSHSALRQTTPNTAPRFSATSPLSQTQ</sequence>
<proteinExistence type="inferred from homology"/>
<feature type="region of interest" description="Disordered" evidence="2">
    <location>
        <begin position="444"/>
        <end position="466"/>
    </location>
</feature>
<dbReference type="OrthoDB" id="5946976at2759"/>
<evidence type="ECO:0000256" key="2">
    <source>
        <dbReference type="SAM" id="MobiDB-lite"/>
    </source>
</evidence>
<evidence type="ECO:0000313" key="6">
    <source>
        <dbReference type="Proteomes" id="UP000092993"/>
    </source>
</evidence>
<feature type="domain" description="Beta-lactamase-related" evidence="4">
    <location>
        <begin position="132"/>
        <end position="380"/>
    </location>
</feature>
<gene>
    <name evidence="5" type="primary">pbpE</name>
    <name evidence="5" type="ORF">A0H81_05123</name>
</gene>
<dbReference type="Gene3D" id="3.40.710.10">
    <property type="entry name" value="DD-peptidase/beta-lactamase superfamily"/>
    <property type="match status" value="1"/>
</dbReference>
<dbReference type="InterPro" id="IPR001466">
    <property type="entry name" value="Beta-lactam-related"/>
</dbReference>
<feature type="signal peptide" evidence="3">
    <location>
        <begin position="1"/>
        <end position="16"/>
    </location>
</feature>
<evidence type="ECO:0000313" key="5">
    <source>
        <dbReference type="EMBL" id="OBZ74859.1"/>
    </source>
</evidence>
<reference evidence="5 6" key="1">
    <citation type="submission" date="2016-03" db="EMBL/GenBank/DDBJ databases">
        <title>Whole genome sequencing of Grifola frondosa 9006-11.</title>
        <authorList>
            <person name="Min B."/>
            <person name="Park H."/>
            <person name="Kim J.-G."/>
            <person name="Cho H."/>
            <person name="Oh Y.-L."/>
            <person name="Kong W.-S."/>
            <person name="Choi I.-G."/>
        </authorList>
    </citation>
    <scope>NUCLEOTIDE SEQUENCE [LARGE SCALE GENOMIC DNA]</scope>
    <source>
        <strain evidence="5 6">9006-11</strain>
    </source>
</reference>
<accession>A0A1C7MEM1</accession>